<dbReference type="SMART" id="SM00460">
    <property type="entry name" value="TGc"/>
    <property type="match status" value="1"/>
</dbReference>
<organism evidence="4 5">
    <name type="scientific">Neorhodopirellula lusitana</name>
    <dbReference type="NCBI Taxonomy" id="445327"/>
    <lineage>
        <taxon>Bacteria</taxon>
        <taxon>Pseudomonadati</taxon>
        <taxon>Planctomycetota</taxon>
        <taxon>Planctomycetia</taxon>
        <taxon>Pirellulales</taxon>
        <taxon>Pirellulaceae</taxon>
        <taxon>Neorhodopirellula</taxon>
    </lineage>
</organism>
<keyword evidence="2" id="KW-0472">Membrane</keyword>
<evidence type="ECO:0000313" key="5">
    <source>
        <dbReference type="Proteomes" id="UP001158067"/>
    </source>
</evidence>
<feature type="transmembrane region" description="Helical" evidence="2">
    <location>
        <begin position="130"/>
        <end position="148"/>
    </location>
</feature>
<feature type="transmembrane region" description="Helical" evidence="2">
    <location>
        <begin position="225"/>
        <end position="248"/>
    </location>
</feature>
<dbReference type="InterPro" id="IPR025403">
    <property type="entry name" value="TgpA-like_C"/>
</dbReference>
<dbReference type="SUPFAM" id="SSF54001">
    <property type="entry name" value="Cysteine proteinases"/>
    <property type="match status" value="1"/>
</dbReference>
<gene>
    <name evidence="4" type="ORF">SAMN06265222_10159</name>
</gene>
<feature type="transmembrane region" description="Helical" evidence="2">
    <location>
        <begin position="154"/>
        <end position="174"/>
    </location>
</feature>
<evidence type="ECO:0000256" key="1">
    <source>
        <dbReference type="SAM" id="MobiDB-lite"/>
    </source>
</evidence>
<feature type="transmembrane region" description="Helical" evidence="2">
    <location>
        <begin position="79"/>
        <end position="97"/>
    </location>
</feature>
<feature type="compositionally biased region" description="Polar residues" evidence="1">
    <location>
        <begin position="806"/>
        <end position="824"/>
    </location>
</feature>
<dbReference type="Pfam" id="PF11992">
    <property type="entry name" value="TgpA_N"/>
    <property type="match status" value="1"/>
</dbReference>
<dbReference type="PANTHER" id="PTHR42736">
    <property type="entry name" value="PROTEIN-GLUTAMINE GAMMA-GLUTAMYLTRANSFERASE"/>
    <property type="match status" value="1"/>
</dbReference>
<comment type="caution">
    <text evidence="4">The sequence shown here is derived from an EMBL/GenBank/DDBJ whole genome shotgun (WGS) entry which is preliminary data.</text>
</comment>
<dbReference type="EMBL" id="FXUG01000001">
    <property type="protein sequence ID" value="SMP37973.1"/>
    <property type="molecule type" value="Genomic_DNA"/>
</dbReference>
<dbReference type="Pfam" id="PF01841">
    <property type="entry name" value="Transglut_core"/>
    <property type="match status" value="1"/>
</dbReference>
<dbReference type="InterPro" id="IPR038765">
    <property type="entry name" value="Papain-like_cys_pep_sf"/>
</dbReference>
<feature type="transmembrane region" description="Helical" evidence="2">
    <location>
        <begin position="697"/>
        <end position="718"/>
    </location>
</feature>
<proteinExistence type="predicted"/>
<sequence length="878" mass="97257">MSEVHPNVVHVGQKPPSWAVPDSSLRLRTKFAFALITALGGMVVGTGSNTQALSVIVVGFAIIGFVLVDWLKFFALPSVIAYAAMGLTALVCVADFIQGAELLSRKMVSVAELLAVAQAILMLQEKTSRLFEQLLVFALLNCIVAAVFNDAFNYAIWFLPLTFAAGLALALLAADQSVEATQGDGGQARVNLSKGKTEDRSDDGHFFLWDNSVALKSLGTVALRLPWVTIFLTMPAIAAFAIAFFFLLPRRIEPKRGVSGEALVGFSDHVRLGQIGKMQMTQERALRVRFEDPEADKPYPVVDGIYLRGLTMEDYLADRSVRDGGGSWSTTSDAKLYPSSPLPVRFVPDRRSDFNFFDRVNVEVSAESLRTPALFAVAPFHRISASDEIDYRPAQWIIGRSQFQTPSSGRWYDPIEYRFGTHAFRDGVQTPWLAHRMDGVDEFGGGKQSATDTSAELDYLDRVLEFPLQSMPSVQLISDQLVSEIPKSKRSPIYIARQLEQHLSMNRRFRYSLEGDVKPVAGVDPIEQFLTTDPRGHCQYFASTLAMMLRSQGIPARLVVGYHCNEFSDLGQYFIVRQSHAHAWVEALIERDDIPSRENIYGQPESESYWLRLDPTPGGGAAQPEDNGIRQFADLAQNLWTDYVVEMDSDRQRKTLLAAPSLGPMTQTYRSWIDSVKAYALRINAGEVQGIAGTRMFSLPAALTAIAMCVVLAVLLKWNITGWIRGRWIGLQQAQAAKPSVPFYAETLELLEQLGYERQVGQTPAELSATLKKPQLQDPVRQLTEWFYQIRYGQASQSSRSRDAGGNTSANHAASEQDSTSHGVNQGHADDAKAVGDPSLVHNRKLVDSGQVQQLLAVLREQVSSRVGKRDRKKASKR</sequence>
<dbReference type="Gene3D" id="3.10.620.30">
    <property type="match status" value="1"/>
</dbReference>
<name>A0ABY1PMT4_9BACT</name>
<dbReference type="InterPro" id="IPR002931">
    <property type="entry name" value="Transglutaminase-like"/>
</dbReference>
<dbReference type="InterPro" id="IPR052901">
    <property type="entry name" value="Bact_TGase-like"/>
</dbReference>
<feature type="domain" description="Transglutaminase-like" evidence="3">
    <location>
        <begin position="530"/>
        <end position="617"/>
    </location>
</feature>
<feature type="transmembrane region" description="Helical" evidence="2">
    <location>
        <begin position="52"/>
        <end position="73"/>
    </location>
</feature>
<reference evidence="4 5" key="1">
    <citation type="submission" date="2017-05" db="EMBL/GenBank/DDBJ databases">
        <authorList>
            <person name="Varghese N."/>
            <person name="Submissions S."/>
        </authorList>
    </citation>
    <scope>NUCLEOTIDE SEQUENCE [LARGE SCALE GENOMIC DNA]</scope>
    <source>
        <strain evidence="4 5">DSM 25457</strain>
    </source>
</reference>
<evidence type="ECO:0000259" key="3">
    <source>
        <dbReference type="SMART" id="SM00460"/>
    </source>
</evidence>
<accession>A0ABY1PMT4</accession>
<feature type="region of interest" description="Disordered" evidence="1">
    <location>
        <begin position="797"/>
        <end position="846"/>
    </location>
</feature>
<feature type="transmembrane region" description="Helical" evidence="2">
    <location>
        <begin position="27"/>
        <end position="45"/>
    </location>
</feature>
<protein>
    <submittedName>
        <fullName evidence="4">Transglutaminase-like enzyme, putative cysteine protease</fullName>
    </submittedName>
</protein>
<keyword evidence="2" id="KW-1133">Transmembrane helix</keyword>
<dbReference type="Pfam" id="PF13559">
    <property type="entry name" value="DUF4129"/>
    <property type="match status" value="1"/>
</dbReference>
<keyword evidence="5" id="KW-1185">Reference proteome</keyword>
<dbReference type="Proteomes" id="UP001158067">
    <property type="component" value="Unassembled WGS sequence"/>
</dbReference>
<dbReference type="InterPro" id="IPR021878">
    <property type="entry name" value="TgpA_N"/>
</dbReference>
<keyword evidence="2" id="KW-0812">Transmembrane</keyword>
<dbReference type="PANTHER" id="PTHR42736:SF1">
    <property type="entry name" value="PROTEIN-GLUTAMINE GAMMA-GLUTAMYLTRANSFERASE"/>
    <property type="match status" value="1"/>
</dbReference>
<dbReference type="RefSeq" id="WP_283430330.1">
    <property type="nucleotide sequence ID" value="NZ_FXUG01000001.1"/>
</dbReference>
<evidence type="ECO:0000256" key="2">
    <source>
        <dbReference type="SAM" id="Phobius"/>
    </source>
</evidence>
<evidence type="ECO:0000313" key="4">
    <source>
        <dbReference type="EMBL" id="SMP37973.1"/>
    </source>
</evidence>